<feature type="compositionally biased region" description="Polar residues" evidence="6">
    <location>
        <begin position="327"/>
        <end position="339"/>
    </location>
</feature>
<protein>
    <recommendedName>
        <fullName evidence="7">HAT C-terminal dimerisation domain-containing protein</fullName>
    </recommendedName>
</protein>
<name>A0A8S2D9U6_9BILA</name>
<feature type="region of interest" description="Disordered" evidence="6">
    <location>
        <begin position="1"/>
        <end position="64"/>
    </location>
</feature>
<dbReference type="AlphaFoldDB" id="A0A8S2D9U6"/>
<keyword evidence="3" id="KW-0863">Zinc-finger</keyword>
<evidence type="ECO:0000256" key="2">
    <source>
        <dbReference type="ARBA" id="ARBA00022723"/>
    </source>
</evidence>
<dbReference type="PANTHER" id="PTHR46481:SF10">
    <property type="entry name" value="ZINC FINGER BED DOMAIN-CONTAINING PROTEIN 39"/>
    <property type="match status" value="1"/>
</dbReference>
<evidence type="ECO:0000313" key="9">
    <source>
        <dbReference type="EMBL" id="CAF3634247.1"/>
    </source>
</evidence>
<dbReference type="Proteomes" id="UP000677228">
    <property type="component" value="Unassembled WGS sequence"/>
</dbReference>
<proteinExistence type="predicted"/>
<dbReference type="Proteomes" id="UP000682733">
    <property type="component" value="Unassembled WGS sequence"/>
</dbReference>
<evidence type="ECO:0000313" key="8">
    <source>
        <dbReference type="EMBL" id="CAF0848980.1"/>
    </source>
</evidence>
<dbReference type="InterPro" id="IPR012337">
    <property type="entry name" value="RNaseH-like_sf"/>
</dbReference>
<accession>A0A8S2D9U6</accession>
<feature type="compositionally biased region" description="Polar residues" evidence="6">
    <location>
        <begin position="34"/>
        <end position="58"/>
    </location>
</feature>
<feature type="compositionally biased region" description="Acidic residues" evidence="6">
    <location>
        <begin position="340"/>
        <end position="356"/>
    </location>
</feature>
<gene>
    <name evidence="8" type="ORF">OVA965_LOCUS7040</name>
    <name evidence="9" type="ORF">TMI583_LOCUS7036</name>
</gene>
<dbReference type="EMBL" id="CAJNOK010002194">
    <property type="protein sequence ID" value="CAF0848980.1"/>
    <property type="molecule type" value="Genomic_DNA"/>
</dbReference>
<comment type="subcellular location">
    <subcellularLocation>
        <location evidence="1">Nucleus</location>
    </subcellularLocation>
</comment>
<evidence type="ECO:0000256" key="1">
    <source>
        <dbReference type="ARBA" id="ARBA00004123"/>
    </source>
</evidence>
<keyword evidence="4" id="KW-0862">Zinc</keyword>
<evidence type="ECO:0000313" key="10">
    <source>
        <dbReference type="Proteomes" id="UP000677228"/>
    </source>
</evidence>
<organism evidence="8 10">
    <name type="scientific">Didymodactylos carnosus</name>
    <dbReference type="NCBI Taxonomy" id="1234261"/>
    <lineage>
        <taxon>Eukaryota</taxon>
        <taxon>Metazoa</taxon>
        <taxon>Spiralia</taxon>
        <taxon>Gnathifera</taxon>
        <taxon>Rotifera</taxon>
        <taxon>Eurotatoria</taxon>
        <taxon>Bdelloidea</taxon>
        <taxon>Philodinida</taxon>
        <taxon>Philodinidae</taxon>
        <taxon>Didymodactylos</taxon>
    </lineage>
</organism>
<evidence type="ECO:0000256" key="3">
    <source>
        <dbReference type="ARBA" id="ARBA00022771"/>
    </source>
</evidence>
<dbReference type="PANTHER" id="PTHR46481">
    <property type="entry name" value="ZINC FINGER BED DOMAIN-CONTAINING PROTEIN 4"/>
    <property type="match status" value="1"/>
</dbReference>
<feature type="region of interest" description="Disordered" evidence="6">
    <location>
        <begin position="310"/>
        <end position="370"/>
    </location>
</feature>
<evidence type="ECO:0000256" key="4">
    <source>
        <dbReference type="ARBA" id="ARBA00022833"/>
    </source>
</evidence>
<dbReference type="Pfam" id="PF05699">
    <property type="entry name" value="Dimer_Tnp_hAT"/>
    <property type="match status" value="1"/>
</dbReference>
<feature type="domain" description="HAT C-terminal dimerisation" evidence="7">
    <location>
        <begin position="639"/>
        <end position="705"/>
    </location>
</feature>
<feature type="compositionally biased region" description="Basic and acidic residues" evidence="6">
    <location>
        <begin position="357"/>
        <end position="370"/>
    </location>
</feature>
<dbReference type="GO" id="GO:0005634">
    <property type="term" value="C:nucleus"/>
    <property type="evidence" value="ECO:0007669"/>
    <property type="project" value="UniProtKB-SubCell"/>
</dbReference>
<evidence type="ECO:0000256" key="5">
    <source>
        <dbReference type="ARBA" id="ARBA00023242"/>
    </source>
</evidence>
<dbReference type="InterPro" id="IPR008906">
    <property type="entry name" value="HATC_C_dom"/>
</dbReference>
<evidence type="ECO:0000256" key="6">
    <source>
        <dbReference type="SAM" id="MobiDB-lite"/>
    </source>
</evidence>
<dbReference type="EMBL" id="CAJOBA010002194">
    <property type="protein sequence ID" value="CAF3634247.1"/>
    <property type="molecule type" value="Genomic_DNA"/>
</dbReference>
<dbReference type="InterPro" id="IPR052035">
    <property type="entry name" value="ZnF_BED_domain_contain"/>
</dbReference>
<dbReference type="GO" id="GO:0008270">
    <property type="term" value="F:zinc ion binding"/>
    <property type="evidence" value="ECO:0007669"/>
    <property type="project" value="UniProtKB-KW"/>
</dbReference>
<reference evidence="8" key="1">
    <citation type="submission" date="2021-02" db="EMBL/GenBank/DDBJ databases">
        <authorList>
            <person name="Nowell W R."/>
        </authorList>
    </citation>
    <scope>NUCLEOTIDE SEQUENCE</scope>
</reference>
<comment type="caution">
    <text evidence="8">The sequence shown here is derived from an EMBL/GenBank/DDBJ whole genome shotgun (WGS) entry which is preliminary data.</text>
</comment>
<keyword evidence="2" id="KW-0479">Metal-binding</keyword>
<dbReference type="GO" id="GO:0046983">
    <property type="term" value="F:protein dimerization activity"/>
    <property type="evidence" value="ECO:0007669"/>
    <property type="project" value="InterPro"/>
</dbReference>
<keyword evidence="5" id="KW-0539">Nucleus</keyword>
<evidence type="ECO:0000259" key="7">
    <source>
        <dbReference type="Pfam" id="PF05699"/>
    </source>
</evidence>
<sequence length="706" mass="81159">MQHVLPAYSSEHDARNKNNSSTRAIVDLSKRENNLSNVEMTNDGSDVSSSNPIPMQTRQARRKPTPVLEFAKRLDQTEFLCLLCDKTYKDDVGSTTNIRKYLGSKHGKVHLIYKSTFQLSKRVRAFNKSALDKAAIKCIIRDGRSFNDFKKSGMQTFFREATLNYYGPSSRAVKRHLHALHMDERNKLKDELCSIDNMLLIYDLWFSSRRSYYGCVIVHFMVKDFTIKSAVLSFRRFLGQHYSKRSNSHLNRVIQQYDLQNKIISITTDNGSNMKLTGFDSHIYCCAHALNLTFQKSLCLWPQKQQKNAENQNNETSGCEEDETDTPDLNSTNESQNSSDSDEGDYSDTDNDEQQSDEDKQIDNHDKPCRAPESAELIEKCRKYIRKIRKSSVLTNEIRKQVNDRQKKVELILDVKSRWNSTFKMLQRLLLFKEIINGFHAYSPLSIKVEHLKILNKEWRAIETLSNILDPLQDATELLSGSTYSTSSIVLNIIKSIQFLLETKSTDSFENYVKRRILEKFKYYFKQQINQNQSNIMLIAAFLNPESHLEMSIQEKSTAQQCIIDHVWSSQPSIKIAPLPVSEKSTLNPITKMQILMRKYSVPAATTLPLPTMATKRSSTQGAAVTQEIPIYVGLSKADYDLSTFWLEHEQRLPILSYIAKKFLQIPMTTVPSESAFSVAAYITRKNRCSLSPTTIKYSLFLKDKI</sequence>
<dbReference type="SUPFAM" id="SSF53098">
    <property type="entry name" value="Ribonuclease H-like"/>
    <property type="match status" value="1"/>
</dbReference>